<comment type="subcellular location">
    <subcellularLocation>
        <location evidence="1">Membrane</location>
        <topology evidence="1">Single-pass membrane protein</topology>
    </subcellularLocation>
</comment>
<feature type="transmembrane region" description="Helical" evidence="5">
    <location>
        <begin position="54"/>
        <end position="70"/>
    </location>
</feature>
<gene>
    <name evidence="7" type="ORF">Fmac_027399</name>
</gene>
<feature type="domain" description="Late embryogenesis abundant protein LEA-2 subgroup" evidence="6">
    <location>
        <begin position="102"/>
        <end position="195"/>
    </location>
</feature>
<protein>
    <recommendedName>
        <fullName evidence="6">Late embryogenesis abundant protein LEA-2 subgroup domain-containing protein</fullName>
    </recommendedName>
</protein>
<dbReference type="InterPro" id="IPR044839">
    <property type="entry name" value="NDR1-like"/>
</dbReference>
<feature type="transmembrane region" description="Helical" evidence="5">
    <location>
        <begin position="28"/>
        <end position="48"/>
    </location>
</feature>
<keyword evidence="2 5" id="KW-0812">Transmembrane</keyword>
<evidence type="ECO:0000256" key="1">
    <source>
        <dbReference type="ARBA" id="ARBA00004167"/>
    </source>
</evidence>
<evidence type="ECO:0000256" key="5">
    <source>
        <dbReference type="SAM" id="Phobius"/>
    </source>
</evidence>
<dbReference type="GO" id="GO:0016020">
    <property type="term" value="C:membrane"/>
    <property type="evidence" value="ECO:0007669"/>
    <property type="project" value="UniProtKB-SubCell"/>
</dbReference>
<evidence type="ECO:0000259" key="6">
    <source>
        <dbReference type="Pfam" id="PF03168"/>
    </source>
</evidence>
<dbReference type="PANTHER" id="PTHR31415:SF61">
    <property type="entry name" value="LATE EMBRYOGENESIS ABUNDANT PROTEIN"/>
    <property type="match status" value="1"/>
</dbReference>
<dbReference type="EMBL" id="JBGMDY010000009">
    <property type="protein sequence ID" value="KAL2323020.1"/>
    <property type="molecule type" value="Genomic_DNA"/>
</dbReference>
<dbReference type="PANTHER" id="PTHR31415">
    <property type="entry name" value="OS05G0367900 PROTEIN"/>
    <property type="match status" value="1"/>
</dbReference>
<accession>A0ABD1LHK5</accession>
<dbReference type="Pfam" id="PF03168">
    <property type="entry name" value="LEA_2"/>
    <property type="match status" value="1"/>
</dbReference>
<reference evidence="7 8" key="1">
    <citation type="submission" date="2024-08" db="EMBL/GenBank/DDBJ databases">
        <title>Insights into the chromosomal genome structure of Flemingia macrophylla.</title>
        <authorList>
            <person name="Ding Y."/>
            <person name="Zhao Y."/>
            <person name="Bi W."/>
            <person name="Wu M."/>
            <person name="Zhao G."/>
            <person name="Gong Y."/>
            <person name="Li W."/>
            <person name="Zhang P."/>
        </authorList>
    </citation>
    <scope>NUCLEOTIDE SEQUENCE [LARGE SCALE GENOMIC DNA]</scope>
    <source>
        <strain evidence="7">DYQJB</strain>
        <tissue evidence="7">Leaf</tissue>
    </source>
</reference>
<evidence type="ECO:0000256" key="2">
    <source>
        <dbReference type="ARBA" id="ARBA00022692"/>
    </source>
</evidence>
<name>A0ABD1LHK5_9FABA</name>
<sequence length="235" mass="26661">MSQLNGAYYGPAIPPQPRRKSYRHRGSGGGGCLSCCCGCIFDCIISIICKILTTIIVIAAVVALLVWFIVRPNVVRFHVTEATLTQFSYDNNTLRYDLALNVSIRNPNRRVGIYYDAVEALALYDDVRFGSQILGPFYQHPKNTTFLNPVFKGQRVAPLAAQQASKLDEEKASGVYSIDAKLFITVRFKFGWIKMHSVKPKIRCELHVPLKSRNGTAAFQATECGWDFKRWWWFR</sequence>
<dbReference type="Proteomes" id="UP001603857">
    <property type="component" value="Unassembled WGS sequence"/>
</dbReference>
<comment type="caution">
    <text evidence="7">The sequence shown here is derived from an EMBL/GenBank/DDBJ whole genome shotgun (WGS) entry which is preliminary data.</text>
</comment>
<dbReference type="InterPro" id="IPR004864">
    <property type="entry name" value="LEA_2"/>
</dbReference>
<evidence type="ECO:0000256" key="4">
    <source>
        <dbReference type="ARBA" id="ARBA00023136"/>
    </source>
</evidence>
<keyword evidence="4 5" id="KW-0472">Membrane</keyword>
<dbReference type="AlphaFoldDB" id="A0ABD1LHK5"/>
<evidence type="ECO:0000313" key="8">
    <source>
        <dbReference type="Proteomes" id="UP001603857"/>
    </source>
</evidence>
<evidence type="ECO:0000313" key="7">
    <source>
        <dbReference type="EMBL" id="KAL2323020.1"/>
    </source>
</evidence>
<organism evidence="7 8">
    <name type="scientific">Flemingia macrophylla</name>
    <dbReference type="NCBI Taxonomy" id="520843"/>
    <lineage>
        <taxon>Eukaryota</taxon>
        <taxon>Viridiplantae</taxon>
        <taxon>Streptophyta</taxon>
        <taxon>Embryophyta</taxon>
        <taxon>Tracheophyta</taxon>
        <taxon>Spermatophyta</taxon>
        <taxon>Magnoliopsida</taxon>
        <taxon>eudicotyledons</taxon>
        <taxon>Gunneridae</taxon>
        <taxon>Pentapetalae</taxon>
        <taxon>rosids</taxon>
        <taxon>fabids</taxon>
        <taxon>Fabales</taxon>
        <taxon>Fabaceae</taxon>
        <taxon>Papilionoideae</taxon>
        <taxon>50 kb inversion clade</taxon>
        <taxon>NPAAA clade</taxon>
        <taxon>indigoferoid/millettioid clade</taxon>
        <taxon>Phaseoleae</taxon>
        <taxon>Flemingia</taxon>
    </lineage>
</organism>
<keyword evidence="3 5" id="KW-1133">Transmembrane helix</keyword>
<keyword evidence="8" id="KW-1185">Reference proteome</keyword>
<evidence type="ECO:0000256" key="3">
    <source>
        <dbReference type="ARBA" id="ARBA00022989"/>
    </source>
</evidence>
<proteinExistence type="predicted"/>